<evidence type="ECO:0000313" key="3">
    <source>
        <dbReference type="Proteomes" id="UP000822688"/>
    </source>
</evidence>
<accession>A0A8T0HY26</accession>
<reference evidence="2" key="1">
    <citation type="submission" date="2020-06" db="EMBL/GenBank/DDBJ databases">
        <title>WGS assembly of Ceratodon purpureus strain R40.</title>
        <authorList>
            <person name="Carey S.B."/>
            <person name="Jenkins J."/>
            <person name="Shu S."/>
            <person name="Lovell J.T."/>
            <person name="Sreedasyam A."/>
            <person name="Maumus F."/>
            <person name="Tiley G.P."/>
            <person name="Fernandez-Pozo N."/>
            <person name="Barry K."/>
            <person name="Chen C."/>
            <person name="Wang M."/>
            <person name="Lipzen A."/>
            <person name="Daum C."/>
            <person name="Saski C.A."/>
            <person name="Payton A.C."/>
            <person name="Mcbreen J.C."/>
            <person name="Conrad R.E."/>
            <person name="Kollar L.M."/>
            <person name="Olsson S."/>
            <person name="Huttunen S."/>
            <person name="Landis J.B."/>
            <person name="Wickett N.J."/>
            <person name="Johnson M.G."/>
            <person name="Rensing S.A."/>
            <person name="Grimwood J."/>
            <person name="Schmutz J."/>
            <person name="Mcdaniel S.F."/>
        </authorList>
    </citation>
    <scope>NUCLEOTIDE SEQUENCE</scope>
    <source>
        <strain evidence="2">R40</strain>
    </source>
</reference>
<gene>
    <name evidence="2" type="ORF">KC19_5G013400</name>
</gene>
<evidence type="ECO:0000256" key="1">
    <source>
        <dbReference type="SAM" id="SignalP"/>
    </source>
</evidence>
<comment type="caution">
    <text evidence="2">The sequence shown here is derived from an EMBL/GenBank/DDBJ whole genome shotgun (WGS) entry which is preliminary data.</text>
</comment>
<protein>
    <submittedName>
        <fullName evidence="2">Uncharacterized protein</fullName>
    </submittedName>
</protein>
<keyword evidence="3" id="KW-1185">Reference proteome</keyword>
<feature type="non-terminal residue" evidence="2">
    <location>
        <position position="1"/>
    </location>
</feature>
<dbReference type="EMBL" id="CM026425">
    <property type="protein sequence ID" value="KAG0575571.1"/>
    <property type="molecule type" value="Genomic_DNA"/>
</dbReference>
<proteinExistence type="predicted"/>
<sequence>GLVWSALLCLALECFAVLITNSSSTTTASPTLPMWLDITFSVTQNHHKRTTIPPPPPNSISISTISLITLSLSHSTPLHSEILHSSPPSHLAFQLNSQFAVLEDWKLTLGA</sequence>
<feature type="chain" id="PRO_5035832388" evidence="1">
    <location>
        <begin position="17"/>
        <end position="111"/>
    </location>
</feature>
<evidence type="ECO:0000313" key="2">
    <source>
        <dbReference type="EMBL" id="KAG0575571.1"/>
    </source>
</evidence>
<dbReference type="AlphaFoldDB" id="A0A8T0HY26"/>
<feature type="signal peptide" evidence="1">
    <location>
        <begin position="1"/>
        <end position="16"/>
    </location>
</feature>
<dbReference type="Proteomes" id="UP000822688">
    <property type="component" value="Chromosome 5"/>
</dbReference>
<keyword evidence="1" id="KW-0732">Signal</keyword>
<organism evidence="2 3">
    <name type="scientific">Ceratodon purpureus</name>
    <name type="common">Fire moss</name>
    <name type="synonym">Dicranum purpureum</name>
    <dbReference type="NCBI Taxonomy" id="3225"/>
    <lineage>
        <taxon>Eukaryota</taxon>
        <taxon>Viridiplantae</taxon>
        <taxon>Streptophyta</taxon>
        <taxon>Embryophyta</taxon>
        <taxon>Bryophyta</taxon>
        <taxon>Bryophytina</taxon>
        <taxon>Bryopsida</taxon>
        <taxon>Dicranidae</taxon>
        <taxon>Pseudoditrichales</taxon>
        <taxon>Ditrichaceae</taxon>
        <taxon>Ceratodon</taxon>
    </lineage>
</organism>
<name>A0A8T0HY26_CERPU</name>